<dbReference type="InParanoid" id="A0A0G4FLP1"/>
<gene>
    <name evidence="1" type="ORF">Vbra_21493</name>
</gene>
<keyword evidence="2" id="KW-1185">Reference proteome</keyword>
<dbReference type="PhylomeDB" id="A0A0G4FLP1"/>
<reference evidence="1 2" key="1">
    <citation type="submission" date="2014-11" db="EMBL/GenBank/DDBJ databases">
        <authorList>
            <person name="Zhu J."/>
            <person name="Qi W."/>
            <person name="Song R."/>
        </authorList>
    </citation>
    <scope>NUCLEOTIDE SEQUENCE [LARGE SCALE GENOMIC DNA]</scope>
</reference>
<name>A0A0G4FLP1_VITBC</name>
<accession>A0A0G4FLP1</accession>
<protein>
    <recommendedName>
        <fullName evidence="3">Apple domain-containing protein</fullName>
    </recommendedName>
</protein>
<organism evidence="1 2">
    <name type="scientific">Vitrella brassicaformis (strain CCMP3155)</name>
    <dbReference type="NCBI Taxonomy" id="1169540"/>
    <lineage>
        <taxon>Eukaryota</taxon>
        <taxon>Sar</taxon>
        <taxon>Alveolata</taxon>
        <taxon>Colpodellida</taxon>
        <taxon>Vitrellaceae</taxon>
        <taxon>Vitrella</taxon>
    </lineage>
</organism>
<dbReference type="Proteomes" id="UP000041254">
    <property type="component" value="Unassembled WGS sequence"/>
</dbReference>
<evidence type="ECO:0000313" key="2">
    <source>
        <dbReference type="Proteomes" id="UP000041254"/>
    </source>
</evidence>
<dbReference type="VEuPathDB" id="CryptoDB:Vbra_21493"/>
<evidence type="ECO:0000313" key="1">
    <source>
        <dbReference type="EMBL" id="CEM14936.1"/>
    </source>
</evidence>
<dbReference type="EMBL" id="CDMY01000461">
    <property type="protein sequence ID" value="CEM14936.1"/>
    <property type="molecule type" value="Genomic_DNA"/>
</dbReference>
<evidence type="ECO:0008006" key="3">
    <source>
        <dbReference type="Google" id="ProtNLM"/>
    </source>
</evidence>
<sequence length="1057" mass="118281">MEIEGVSRCCSECLKTPGCEIWQYRIDTACCDLFSDKFMTKGAERSNKTVVGMPLPIRKPDGGIFIRDATEIDNNTYLSYRAVGKDILSDVAPLPRFPYDFAFATTKGEMQESLKDDYNCIKVLSNRDKEGYFCAKKGLADLKMEWLVKADANKQCVKIATDDTSEDGYLCFEGWPQAADLVFVSGGALGLEKRETCMRWVPTLGYKTWTEAYLCARTNEFLGNVSRSEGGWQGKLFCANWDKTFIANPEFQAENKPPNQRNEWWLILISPDHRLGDKFRVEEARCCETAFGAPCVKTFPEGAQRLAATILNETLIVVKGDAGMLKNVGETEQTFKLLEKEYLLECTGDGPDEGCERGIQLREARARRSGNPCLGVGPKKVVEQTLHFVQGPPLLPVEWLGHFLRNGTKEEVYQIVQHAGVRFPKKKKVAAKKGANGCCMVRDDKDETKLLKTCDRKNPIPVERFILETMRDEPDPVPCKDSHGNWSEVGINEAWVLGCLAVGGGCKLGVGSEELCKVECEHLEAKEKCNSFNYFNKDGKPSSAECCLQSCPDVTNPVKRQIKPKELPGWKKIVNFAATEGIDVSQLKFPSPGCSAVVLQNRDANNGVYSFNIDGIPFKSYCVFDRTRGHIWTLIRSVMYQDFLHKEGFGSTALTDDYFGAVNVSNLTEITHVNEPPQRVSFDLGYTDVPSKLLTSKAAEWTHFLATCDFNTDMDEDFMLFEFRKGDQFPLALNSDAPSCQHLEAYTLLHKHCKGEKCQLPISQKTGETSFHVNPVQPCEGDDTLKGVSLKEKEKFFGSYERPPEGERFMCAASKVSITNFWLGEKFPSPHENCGHFFSWDLKPGFKCVGEMIRELDWVDPEDQTKSSCTLCKTSEPADKVFEKKQGVWSGYKVFDYADNGSPRPCTHSDACFADAQRSETGVGTTCDWAETPGKKGSPAVPAKRVAQFSVHDTAREEPDQDVLCRAYMMEVMLSWKHHNIGCYEVHKERGDITVCNLYNSTVMWTAGGSFRAGRVTFPLCPHIERKRPPVAMLAGNRTSESAVDSGNMTLISLVDR</sequence>
<proteinExistence type="predicted"/>
<dbReference type="AlphaFoldDB" id="A0A0G4FLP1"/>